<dbReference type="InterPro" id="IPR003151">
    <property type="entry name" value="PIK-rel_kinase_FAT"/>
</dbReference>
<dbReference type="InterPro" id="IPR000403">
    <property type="entry name" value="PI3/4_kinase_cat_dom"/>
</dbReference>
<proteinExistence type="inferred from homology"/>
<dbReference type="PANTHER" id="PTHR11139:SF125">
    <property type="entry name" value="SERINE_THREONINE-PROTEIN KINASE MEC1"/>
    <property type="match status" value="1"/>
</dbReference>
<evidence type="ECO:0000259" key="20">
    <source>
        <dbReference type="PROSITE" id="PS50290"/>
    </source>
</evidence>
<comment type="similarity">
    <text evidence="2">Belongs to the PI3/PI4-kinase family. ATM subfamily.</text>
</comment>
<name>G3APL0_SPAPN</name>
<dbReference type="Pfam" id="PF25385">
    <property type="entry name" value="HEAT_MEC1_N"/>
    <property type="match status" value="1"/>
</dbReference>
<dbReference type="SMART" id="SM00146">
    <property type="entry name" value="PI3Kc"/>
    <property type="match status" value="1"/>
</dbReference>
<evidence type="ECO:0000256" key="8">
    <source>
        <dbReference type="ARBA" id="ARBA00022763"/>
    </source>
</evidence>
<organism evidence="24">
    <name type="scientific">Spathaspora passalidarum (strain NRRL Y-27907 / 11-Y1)</name>
    <dbReference type="NCBI Taxonomy" id="619300"/>
    <lineage>
        <taxon>Eukaryota</taxon>
        <taxon>Fungi</taxon>
        <taxon>Dikarya</taxon>
        <taxon>Ascomycota</taxon>
        <taxon>Saccharomycotina</taxon>
        <taxon>Pichiomycetes</taxon>
        <taxon>Debaryomycetaceae</taxon>
        <taxon>Spathaspora</taxon>
    </lineage>
</organism>
<dbReference type="PROSITE" id="PS51189">
    <property type="entry name" value="FAT"/>
    <property type="match status" value="1"/>
</dbReference>
<keyword evidence="5" id="KW-0723">Serine/threonine-protein kinase</keyword>
<dbReference type="OMA" id="NWLDESN"/>
<dbReference type="GO" id="GO:0005524">
    <property type="term" value="F:ATP binding"/>
    <property type="evidence" value="ECO:0007669"/>
    <property type="project" value="UniProtKB-KW"/>
</dbReference>
<dbReference type="InterPro" id="IPR014009">
    <property type="entry name" value="PIK_FAT"/>
</dbReference>
<dbReference type="GO" id="GO:0006325">
    <property type="term" value="P:chromatin organization"/>
    <property type="evidence" value="ECO:0007669"/>
    <property type="project" value="UniProtKB-KW"/>
</dbReference>
<dbReference type="InterPro" id="IPR011990">
    <property type="entry name" value="TPR-like_helical_dom_sf"/>
</dbReference>
<dbReference type="InterPro" id="IPR036940">
    <property type="entry name" value="PI3/4_kinase_cat_sf"/>
</dbReference>
<dbReference type="HOGENOM" id="CLU_000178_4_0_1"/>
<dbReference type="InterPro" id="IPR056802">
    <property type="entry name" value="ATR-like_M-HEAT"/>
</dbReference>
<dbReference type="EC" id="2.7.11.1" evidence="3"/>
<evidence type="ECO:0000256" key="3">
    <source>
        <dbReference type="ARBA" id="ARBA00012513"/>
    </source>
</evidence>
<keyword evidence="8" id="KW-0227">DNA damage</keyword>
<feature type="domain" description="FAT" evidence="21">
    <location>
        <begin position="1270"/>
        <end position="1774"/>
    </location>
</feature>
<keyword evidence="13" id="KW-0539">Nucleus</keyword>
<dbReference type="Gene3D" id="3.30.1010.10">
    <property type="entry name" value="Phosphatidylinositol 3-kinase Catalytic Subunit, Chain A, domain 4"/>
    <property type="match status" value="1"/>
</dbReference>
<dbReference type="GO" id="GO:0005634">
    <property type="term" value="C:nucleus"/>
    <property type="evidence" value="ECO:0007669"/>
    <property type="project" value="UniProtKB-SubCell"/>
</dbReference>
<evidence type="ECO:0000256" key="16">
    <source>
        <dbReference type="ARBA" id="ARBA00030459"/>
    </source>
</evidence>
<gene>
    <name evidence="23" type="ORF">SPAPADRAFT_71666</name>
</gene>
<evidence type="ECO:0000313" key="24">
    <source>
        <dbReference type="Proteomes" id="UP000000709"/>
    </source>
</evidence>
<dbReference type="SUPFAM" id="SSF56112">
    <property type="entry name" value="Protein kinase-like (PK-like)"/>
    <property type="match status" value="1"/>
</dbReference>
<dbReference type="GO" id="GO:0004674">
    <property type="term" value="F:protein serine/threonine kinase activity"/>
    <property type="evidence" value="ECO:0007669"/>
    <property type="project" value="UniProtKB-KW"/>
</dbReference>
<dbReference type="GO" id="GO:0005694">
    <property type="term" value="C:chromosome"/>
    <property type="evidence" value="ECO:0007669"/>
    <property type="project" value="TreeGrafter"/>
</dbReference>
<protein>
    <recommendedName>
        <fullName evidence="4">Serine/threonine-protein kinase MEC1</fullName>
        <ecNumber evidence="3">2.7.11.1</ecNumber>
    </recommendedName>
    <alternativeName>
        <fullName evidence="17">ATR homolog</fullName>
    </alternativeName>
    <alternativeName>
        <fullName evidence="16">DNA-damage checkpoint kinase MEC1</fullName>
    </alternativeName>
    <alternativeName>
        <fullName evidence="15">Mitosis entry checkpoint protein 1</fullName>
    </alternativeName>
</protein>
<keyword evidence="9" id="KW-0418">Kinase</keyword>
<evidence type="ECO:0000256" key="11">
    <source>
        <dbReference type="ARBA" id="ARBA00022853"/>
    </source>
</evidence>
<dbReference type="GO" id="GO:0000723">
    <property type="term" value="P:telomere maintenance"/>
    <property type="evidence" value="ECO:0007669"/>
    <property type="project" value="TreeGrafter"/>
</dbReference>
<evidence type="ECO:0000259" key="21">
    <source>
        <dbReference type="PROSITE" id="PS51189"/>
    </source>
</evidence>
<dbReference type="Gene3D" id="1.25.40.10">
    <property type="entry name" value="Tetratricopeptide repeat domain"/>
    <property type="match status" value="1"/>
</dbReference>
<dbReference type="Pfam" id="PF08064">
    <property type="entry name" value="UME"/>
    <property type="match status" value="1"/>
</dbReference>
<keyword evidence="11" id="KW-0156">Chromatin regulator</keyword>
<dbReference type="InterPro" id="IPR058681">
    <property type="entry name" value="HEAT_MEC1_N"/>
</dbReference>
<keyword evidence="10" id="KW-0067">ATP-binding</keyword>
<evidence type="ECO:0000256" key="4">
    <source>
        <dbReference type="ARBA" id="ARBA00021345"/>
    </source>
</evidence>
<dbReference type="Pfam" id="PF23593">
    <property type="entry name" value="HEAT_ATR"/>
    <property type="match status" value="1"/>
</dbReference>
<dbReference type="InterPro" id="IPR003152">
    <property type="entry name" value="FATC_dom"/>
</dbReference>
<dbReference type="Pfam" id="PF00454">
    <property type="entry name" value="PI3_PI4_kinase"/>
    <property type="match status" value="1"/>
</dbReference>
<reference evidence="23 24" key="1">
    <citation type="journal article" date="2011" name="Proc. Natl. Acad. Sci. U.S.A.">
        <title>Comparative genomics of xylose-fermenting fungi for enhanced biofuel production.</title>
        <authorList>
            <person name="Wohlbach D.J."/>
            <person name="Kuo A."/>
            <person name="Sato T.K."/>
            <person name="Potts K.M."/>
            <person name="Salamov A.A."/>
            <person name="LaButti K.M."/>
            <person name="Sun H."/>
            <person name="Clum A."/>
            <person name="Pangilinan J.L."/>
            <person name="Lindquist E.A."/>
            <person name="Lucas S."/>
            <person name="Lapidus A."/>
            <person name="Jin M."/>
            <person name="Gunawan C."/>
            <person name="Balan V."/>
            <person name="Dale B.E."/>
            <person name="Jeffries T.W."/>
            <person name="Zinkel R."/>
            <person name="Barry K.W."/>
            <person name="Grigoriev I.V."/>
            <person name="Gasch A.P."/>
        </authorList>
    </citation>
    <scope>NUCLEOTIDE SEQUENCE [LARGE SCALE GENOMIC DNA]</scope>
    <source>
        <strain evidence="24">NRRL Y-27907 / 11-Y1</strain>
    </source>
</reference>
<evidence type="ECO:0000313" key="23">
    <source>
        <dbReference type="EMBL" id="EGW32181.1"/>
    </source>
</evidence>
<dbReference type="PROSITE" id="PS51190">
    <property type="entry name" value="FATC"/>
    <property type="match status" value="1"/>
</dbReference>
<dbReference type="OrthoDB" id="381190at2759"/>
<evidence type="ECO:0000256" key="6">
    <source>
        <dbReference type="ARBA" id="ARBA00022679"/>
    </source>
</evidence>
<dbReference type="Pfam" id="PF02259">
    <property type="entry name" value="FAT"/>
    <property type="match status" value="1"/>
</dbReference>
<evidence type="ECO:0000256" key="9">
    <source>
        <dbReference type="ARBA" id="ARBA00022777"/>
    </source>
</evidence>
<dbReference type="KEGG" id="spaa:SPAPADRAFT_71666"/>
<dbReference type="PROSITE" id="PS50290">
    <property type="entry name" value="PI3_4_KINASE_3"/>
    <property type="match status" value="1"/>
</dbReference>
<keyword evidence="6" id="KW-0808">Transferase</keyword>
<accession>G3APL0</accession>
<dbReference type="Proteomes" id="UP000000709">
    <property type="component" value="Unassembled WGS sequence"/>
</dbReference>
<dbReference type="Pfam" id="PF25030">
    <property type="entry name" value="M-HEAT_ATR"/>
    <property type="match status" value="1"/>
</dbReference>
<dbReference type="SMART" id="SM00802">
    <property type="entry name" value="UME"/>
    <property type="match status" value="1"/>
</dbReference>
<dbReference type="SMART" id="SM01343">
    <property type="entry name" value="FATC"/>
    <property type="match status" value="1"/>
</dbReference>
<dbReference type="InterPro" id="IPR018936">
    <property type="entry name" value="PI3/4_kinase_CS"/>
</dbReference>
<keyword evidence="24" id="KW-1185">Reference proteome</keyword>
<dbReference type="STRING" id="619300.G3APL0"/>
<evidence type="ECO:0000256" key="17">
    <source>
        <dbReference type="ARBA" id="ARBA00033001"/>
    </source>
</evidence>
<evidence type="ECO:0000256" key="12">
    <source>
        <dbReference type="ARBA" id="ARBA00023204"/>
    </source>
</evidence>
<dbReference type="InterPro" id="IPR050517">
    <property type="entry name" value="DDR_Repair_Kinase"/>
</dbReference>
<evidence type="ECO:0000256" key="2">
    <source>
        <dbReference type="ARBA" id="ARBA00010769"/>
    </source>
</evidence>
<evidence type="ECO:0000256" key="7">
    <source>
        <dbReference type="ARBA" id="ARBA00022741"/>
    </source>
</evidence>
<dbReference type="SUPFAM" id="SSF48452">
    <property type="entry name" value="TPR-like"/>
    <property type="match status" value="1"/>
</dbReference>
<dbReference type="FunCoup" id="G3APL0">
    <property type="interactions" value="1210"/>
</dbReference>
<dbReference type="GeneID" id="18875392"/>
<keyword evidence="7" id="KW-0547">Nucleotide-binding</keyword>
<dbReference type="InParanoid" id="G3APL0"/>
<comment type="catalytic activity">
    <reaction evidence="19">
        <text>L-seryl-[protein] + ATP = O-phospho-L-seryl-[protein] + ADP + H(+)</text>
        <dbReference type="Rhea" id="RHEA:17989"/>
        <dbReference type="Rhea" id="RHEA-COMP:9863"/>
        <dbReference type="Rhea" id="RHEA-COMP:11604"/>
        <dbReference type="ChEBI" id="CHEBI:15378"/>
        <dbReference type="ChEBI" id="CHEBI:29999"/>
        <dbReference type="ChEBI" id="CHEBI:30616"/>
        <dbReference type="ChEBI" id="CHEBI:83421"/>
        <dbReference type="ChEBI" id="CHEBI:456216"/>
        <dbReference type="EC" id="2.7.11.1"/>
    </reaction>
</comment>
<evidence type="ECO:0000256" key="14">
    <source>
        <dbReference type="ARBA" id="ARBA00023254"/>
    </source>
</evidence>
<feature type="domain" description="FATC" evidence="22">
    <location>
        <begin position="2187"/>
        <end position="2219"/>
    </location>
</feature>
<comment type="subcellular location">
    <subcellularLocation>
        <location evidence="1">Nucleus</location>
    </subcellularLocation>
</comment>
<dbReference type="InterPro" id="IPR011009">
    <property type="entry name" value="Kinase-like_dom_sf"/>
</dbReference>
<dbReference type="GO" id="GO:0000077">
    <property type="term" value="P:DNA damage checkpoint signaling"/>
    <property type="evidence" value="ECO:0007669"/>
    <property type="project" value="TreeGrafter"/>
</dbReference>
<dbReference type="PANTHER" id="PTHR11139">
    <property type="entry name" value="ATAXIA TELANGIECTASIA MUTATED ATM -RELATED"/>
    <property type="match status" value="1"/>
</dbReference>
<dbReference type="Gene3D" id="1.25.10.10">
    <property type="entry name" value="Leucine-rich Repeat Variant"/>
    <property type="match status" value="1"/>
</dbReference>
<feature type="domain" description="PI3K/PI4K catalytic" evidence="20">
    <location>
        <begin position="1880"/>
        <end position="2203"/>
    </location>
</feature>
<dbReference type="FunFam" id="1.10.1070.11:FF:000033">
    <property type="entry name" value="Serine/threonine-protein kinase MEC1"/>
    <property type="match status" value="1"/>
</dbReference>
<dbReference type="GO" id="GO:0051321">
    <property type="term" value="P:meiotic cell cycle"/>
    <property type="evidence" value="ECO:0007669"/>
    <property type="project" value="UniProtKB-KW"/>
</dbReference>
<dbReference type="PROSITE" id="PS00916">
    <property type="entry name" value="PI3_4_KINASE_2"/>
    <property type="match status" value="1"/>
</dbReference>
<dbReference type="RefSeq" id="XP_007375457.1">
    <property type="nucleotide sequence ID" value="XM_007375395.1"/>
</dbReference>
<evidence type="ECO:0000256" key="18">
    <source>
        <dbReference type="ARBA" id="ARBA00047899"/>
    </source>
</evidence>
<keyword evidence="14" id="KW-0469">Meiosis</keyword>
<keyword evidence="12" id="KW-0234">DNA repair</keyword>
<evidence type="ECO:0000259" key="22">
    <source>
        <dbReference type="PROSITE" id="PS51190"/>
    </source>
</evidence>
<dbReference type="GO" id="GO:0006281">
    <property type="term" value="P:DNA repair"/>
    <property type="evidence" value="ECO:0007669"/>
    <property type="project" value="UniProtKB-KW"/>
</dbReference>
<dbReference type="InterPro" id="IPR057564">
    <property type="entry name" value="HEAT_ATR"/>
</dbReference>
<dbReference type="InterPro" id="IPR011989">
    <property type="entry name" value="ARM-like"/>
</dbReference>
<dbReference type="Gene3D" id="1.10.1070.11">
    <property type="entry name" value="Phosphatidylinositol 3-/4-kinase, catalytic domain"/>
    <property type="match status" value="1"/>
</dbReference>
<evidence type="ECO:0000256" key="13">
    <source>
        <dbReference type="ARBA" id="ARBA00023242"/>
    </source>
</evidence>
<evidence type="ECO:0000256" key="15">
    <source>
        <dbReference type="ARBA" id="ARBA00029679"/>
    </source>
</evidence>
<evidence type="ECO:0000256" key="5">
    <source>
        <dbReference type="ARBA" id="ARBA00022527"/>
    </source>
</evidence>
<dbReference type="CDD" id="cd00892">
    <property type="entry name" value="PIKKc_ATR"/>
    <property type="match status" value="1"/>
</dbReference>
<dbReference type="Pfam" id="PF02260">
    <property type="entry name" value="FATC"/>
    <property type="match status" value="1"/>
</dbReference>
<dbReference type="InterPro" id="IPR016024">
    <property type="entry name" value="ARM-type_fold"/>
</dbReference>
<evidence type="ECO:0000256" key="1">
    <source>
        <dbReference type="ARBA" id="ARBA00004123"/>
    </source>
</evidence>
<dbReference type="EMBL" id="GL996502">
    <property type="protein sequence ID" value="EGW32181.1"/>
    <property type="molecule type" value="Genomic_DNA"/>
</dbReference>
<evidence type="ECO:0000256" key="10">
    <source>
        <dbReference type="ARBA" id="ARBA00022840"/>
    </source>
</evidence>
<evidence type="ECO:0000256" key="19">
    <source>
        <dbReference type="ARBA" id="ARBA00048679"/>
    </source>
</evidence>
<dbReference type="eggNOG" id="KOG0890">
    <property type="taxonomic scope" value="Eukaryota"/>
</dbReference>
<dbReference type="InterPro" id="IPR012993">
    <property type="entry name" value="UME"/>
</dbReference>
<sequence>MTTRISSSELSQFLDDVERNVDDESADFKKLTLYLFTFLNERLLTDEEDIVIRLFNILELVLSRKLHLLNVQLEYKDYESIYVPDLEQPLLYEWSISFALSHLASSKAEISNKLKSFIIYIINLVCTKLHNFKFIKLLRKSLLDILDKNLNHCFKQENIHNELVLATHLFSIVNDFDISQTLLINSQSYQLKLTSFARKLWYIVTDTTYHDLKSILLLNQTNNLMCNEVVTWEQICLLLSWIMEYLNSNVPDETVNSTISLSLLKVYCLCWEKGVLENFYNYMNFQSLLSKDIPKVISKSLHIIKYHHHLNENNTDIINMYQTSSLNEEIATSFEDPILESLRLKITTLDNNNYLKHFDWLNYIKKLTTDDLKYHYLNPDYTMYSLITALGHFPCVLNNDYNYVLKECTKCGNGPLTKNYYDVIDPNRSSVTEGEISKFYKDIILKYFIRNNVNRLEKNALLCTNFLILVFNLFASYSPPQEQDQLFSFLIQQLTHINRDVRMLITRIFPLYLIKANKDDECFKVILTKISSIDLTSSHNRHLGESSIKALVELSIISSDDWLFNLLVKLISLFALPNDQHVNYVYNGIISIASAKKLTPQKLLAPYIPSISDTVVINSAIFTKIIELSGVSKSYFLSRHKEHSIPRLLEYYKYDFIEEIANAANLTKWELISKNKSRIIAYYLTKGANEKYIMNVLTNVCPKFKILKLPELMSKIGDITWYVLLNIQSEGETITNVAQINSALKYIAKIAMQQRRVALDGGIKHIEYLLSEYILELVQKFHENVHHIRGTKPYLEKKCSLQAIEYIITTSISAVATALGQISTCLQATLENDSEEFKYLALRCWNELVKRLPSSQLISLIDIIISLIFQKFKTFSDRSRKLSIAILTKIYHEIKDSYKSYTLYYLSLPFQDYDFTPLIQFKKKSLSILDILSEFTRRLETSNEYVVKQALFDLTNYIEKYQHICQSEYFKDVTLTSAITKLIQTILDTSYKFKKVSSECAKVLGIIGALDSNKFNFKRIKQSLVIIHDFNDYQENTDFLIDFIETKIVKMFWSSNDPSKQLFSAYAMQKFLQVMKLTPKILEQDLPEIGTWDRFSDIAKSTLTPLLNSKYVAPNTKYTPIQFPYFKLGMKYETWLVDITLNLLNRPTEGDSDKSVIFQTCSMLVRDQDIEICQYVLKYIALSHIINNTAIEDLKKEFLHLLNVDINGGSPDRIESLRLCCQAMFSVLDYFGEWVSQTTQYLTFTAGDLTLLKRQLTLVNKFLESIPMDLIAIKSAQCDSYERTILYLEKCYREEKDLGDLNIATTLQSMYSQINDYDALNGVLKKFSTSNLQEKLNTFQYSDNWSLAHESFKVLDDTTKLLESLHDHGLYDDVLLTLSSRTNSQDLTSIPLDWALVGLCSAAYSGNFEQLEKWLQISDSIGNAQDTESIINYELSKALSFLHRKNESEFNKSVDHIYSFVGNSLVPSTSSSFNRNIGLMNQLHALYDLTLIVAGEEESKLKSRLDNVDQDFDVQYKILTLHNVGNKVFDSNTKVSDNLLYMSQLARKNNRLDISTRTIIQAMRFEQGSANIEYANLLWSQGNQAEAIKLLSEIIKSGNMSASTQLQYANWLDESNHLSTSEIIHEYNQAITLNSLWETSYYDLGKYYNKIMESSKDATGYYEQQIIRHFIKSLSVGNSFVFEALPKLVTIWLDFASKSRSSEAQRKLNQIVEDIKKATETVPNYTWYTAITQILSRITHDHTESYERLAVIVGNIIKDYPRQSLWYVLSHAKSSDSKRKSRIESILQKVTLAKSELGVTIQDANELFSGLIKLAQFKISKSVRTRKMSLSRDFKISYLNDTYQGLVIPVGSNLEIRLPNENTKRFTAFPKANTVTFNGCEDLVNIFHSLQMPRQITIRGSDSNSYKLMVKSDDTRKDAKVVEFTTMVNRILLSSNEARKRRLSIPNYCVIPLAENIGVIEFVNDVQTIKAVYHEQMKRMGKHLQERKVFMKIDEAQRLVKASKRSSDTSNKAMHDLVSTFTHIVKDHPPVLHNWFIENFTDPTSWYISRNSFTRSTAVMSMVGYIIGLGDRHCENILLFKKTGAVLHIDFDCLFEKGKTLPCPELVPFRLTQNVIDAMGICGIEGNFRISCEVTAKLLRQHEPPLMNILETLLYDPLLDWKNGQKPGIHLSKVRRKIRGLTGNDGLPMNIHGQVDVLIQEATSLETLAQMYAGWSAYV</sequence>
<comment type="catalytic activity">
    <reaction evidence="18">
        <text>L-threonyl-[protein] + ATP = O-phospho-L-threonyl-[protein] + ADP + H(+)</text>
        <dbReference type="Rhea" id="RHEA:46608"/>
        <dbReference type="Rhea" id="RHEA-COMP:11060"/>
        <dbReference type="Rhea" id="RHEA-COMP:11605"/>
        <dbReference type="ChEBI" id="CHEBI:15378"/>
        <dbReference type="ChEBI" id="CHEBI:30013"/>
        <dbReference type="ChEBI" id="CHEBI:30616"/>
        <dbReference type="ChEBI" id="CHEBI:61977"/>
        <dbReference type="ChEBI" id="CHEBI:456216"/>
        <dbReference type="EC" id="2.7.11.1"/>
    </reaction>
</comment>
<dbReference type="SUPFAM" id="SSF48371">
    <property type="entry name" value="ARM repeat"/>
    <property type="match status" value="1"/>
</dbReference>